<name>A0A4R2NC18_9BURK</name>
<evidence type="ECO:0000313" key="1">
    <source>
        <dbReference type="EMBL" id="TCP18721.1"/>
    </source>
</evidence>
<keyword evidence="2" id="KW-1185">Reference proteome</keyword>
<organism evidence="1 2">
    <name type="scientific">Simplicispira metamorpha</name>
    <dbReference type="NCBI Taxonomy" id="80881"/>
    <lineage>
        <taxon>Bacteria</taxon>
        <taxon>Pseudomonadati</taxon>
        <taxon>Pseudomonadota</taxon>
        <taxon>Betaproteobacteria</taxon>
        <taxon>Burkholderiales</taxon>
        <taxon>Comamonadaceae</taxon>
        <taxon>Simplicispira</taxon>
    </lineage>
</organism>
<gene>
    <name evidence="1" type="ORF">EV674_10894</name>
</gene>
<reference evidence="1 2" key="1">
    <citation type="submission" date="2019-03" db="EMBL/GenBank/DDBJ databases">
        <title>Genomic Encyclopedia of Type Strains, Phase IV (KMG-IV): sequencing the most valuable type-strain genomes for metagenomic binning, comparative biology and taxonomic classification.</title>
        <authorList>
            <person name="Goeker M."/>
        </authorList>
    </citation>
    <scope>NUCLEOTIDE SEQUENCE [LARGE SCALE GENOMIC DNA]</scope>
    <source>
        <strain evidence="1 2">DSM 1837</strain>
    </source>
</reference>
<dbReference type="RefSeq" id="WP_132750384.1">
    <property type="nucleotide sequence ID" value="NZ_SLXH01000008.1"/>
</dbReference>
<comment type="caution">
    <text evidence="1">The sequence shown here is derived from an EMBL/GenBank/DDBJ whole genome shotgun (WGS) entry which is preliminary data.</text>
</comment>
<dbReference type="AlphaFoldDB" id="A0A4R2NC18"/>
<proteinExistence type="predicted"/>
<accession>A0A4R2NC18</accession>
<dbReference type="Proteomes" id="UP000295182">
    <property type="component" value="Unassembled WGS sequence"/>
</dbReference>
<evidence type="ECO:0000313" key="2">
    <source>
        <dbReference type="Proteomes" id="UP000295182"/>
    </source>
</evidence>
<dbReference type="EMBL" id="SLXH01000008">
    <property type="protein sequence ID" value="TCP18721.1"/>
    <property type="molecule type" value="Genomic_DNA"/>
</dbReference>
<sequence length="305" mass="33635">MTTTTPPPLRAQVLALRRTQSARAVAQALNIPLGTVKAISSRAGITRDNTTLRAFFRLPEPVASACTALQPPVAPPQPVAVTGNKDLDAVLWLRQVVQTGDGALIAKAMQAAERIKTPVKELEKRYGDFLMRESGGNTMRAVFGSIGFADLKGLAERTLDKQARKREALARFGSEQAVFAETAPERFCVDALALVPVVTKGWREYDQAQANAAFDHHQDMAPHTLADCLHELEFWDALYHLRNGWDNAGDDLPEVSARRHYIEAHCLASIRPKTRDEAKAVLRYMAAHEMFDRNDTDAVLENLVG</sequence>
<protein>
    <submittedName>
        <fullName evidence="1">Uncharacterized protein</fullName>
    </submittedName>
</protein>